<dbReference type="AlphaFoldDB" id="A0A6J4U4V6"/>
<reference evidence="2" key="1">
    <citation type="submission" date="2020-02" db="EMBL/GenBank/DDBJ databases">
        <authorList>
            <person name="Meier V. D."/>
        </authorList>
    </citation>
    <scope>NUCLEOTIDE SEQUENCE</scope>
    <source>
        <strain evidence="2">AVDCRST_MAG79</strain>
    </source>
</reference>
<feature type="compositionally biased region" description="Basic residues" evidence="1">
    <location>
        <begin position="331"/>
        <end position="352"/>
    </location>
</feature>
<accession>A0A6J4U4V6</accession>
<feature type="compositionally biased region" description="Basic and acidic residues" evidence="1">
    <location>
        <begin position="398"/>
        <end position="407"/>
    </location>
</feature>
<feature type="compositionally biased region" description="Basic and acidic residues" evidence="1">
    <location>
        <begin position="93"/>
        <end position="102"/>
    </location>
</feature>
<feature type="non-terminal residue" evidence="2">
    <location>
        <position position="1"/>
    </location>
</feature>
<dbReference type="EMBL" id="CADCWC010000272">
    <property type="protein sequence ID" value="CAA9540455.1"/>
    <property type="molecule type" value="Genomic_DNA"/>
</dbReference>
<feature type="non-terminal residue" evidence="2">
    <location>
        <position position="500"/>
    </location>
</feature>
<feature type="compositionally biased region" description="Low complexity" evidence="1">
    <location>
        <begin position="246"/>
        <end position="257"/>
    </location>
</feature>
<protein>
    <submittedName>
        <fullName evidence="2">Uncharacterized protein</fullName>
    </submittedName>
</protein>
<feature type="compositionally biased region" description="Basic and acidic residues" evidence="1">
    <location>
        <begin position="143"/>
        <end position="155"/>
    </location>
</feature>
<feature type="compositionally biased region" description="Basic and acidic residues" evidence="1">
    <location>
        <begin position="226"/>
        <end position="241"/>
    </location>
</feature>
<feature type="compositionally biased region" description="Basic and acidic residues" evidence="1">
    <location>
        <begin position="283"/>
        <end position="305"/>
    </location>
</feature>
<feature type="compositionally biased region" description="Low complexity" evidence="1">
    <location>
        <begin position="180"/>
        <end position="189"/>
    </location>
</feature>
<name>A0A6J4U4V6_9ACTN</name>
<sequence>GRRVRSPGPRDPQVLRRRRGPPVGGPRRPGRLGACPARGERCRQVDAGQDPRRGPQAGRRRDPGRRQGVRRAGSDPGQGARRPDDLPGAQRRARPDGRREHLPGPVADPARHRGVARPARPRSRRARRPRGGHRSRRPGLVPADRRAAGRGDRPGHVRPGSLPDPRRADGGALGPGGRSALRGGRPAAQQRRRARLHHPPPGRGRPGRRPCRGPPGRCRRPGARRRRDDARGPGDGDDRAHHGGRRPPAGTGPGRPADGPPPAGLRGRRQRGRLPQRRHRGALGRDRRAVREAGVGHRRSGRECLRAAAGRSRRMPARRRAPRAAGATCRDRRRRRLPAGRSPERRRLHGPLRRGEHVHPLLASHEQARDPAPLVGGDRLSPVARPAGHPVTQRARPAHRDALRRQPAEGPARALARAGLPGPGARGADARRRRGRPPRDLRRDPAAGPRGDGGPRGHVGLRGGRPARRSLSRHGPRKDRRPSRGRRDHHQATHGARRRM</sequence>
<feature type="compositionally biased region" description="Basic residues" evidence="1">
    <location>
        <begin position="112"/>
        <end position="137"/>
    </location>
</feature>
<feature type="compositionally biased region" description="Gly residues" evidence="1">
    <location>
        <begin position="450"/>
        <end position="463"/>
    </location>
</feature>
<feature type="compositionally biased region" description="Low complexity" evidence="1">
    <location>
        <begin position="410"/>
        <end position="420"/>
    </location>
</feature>
<proteinExistence type="predicted"/>
<feature type="compositionally biased region" description="Basic residues" evidence="1">
    <location>
        <begin position="266"/>
        <end position="282"/>
    </location>
</feature>
<gene>
    <name evidence="2" type="ORF">AVDCRST_MAG79-1812</name>
</gene>
<feature type="compositionally biased region" description="Basic and acidic residues" evidence="1">
    <location>
        <begin position="38"/>
        <end position="65"/>
    </location>
</feature>
<feature type="compositionally biased region" description="Basic residues" evidence="1">
    <location>
        <begin position="190"/>
        <end position="225"/>
    </location>
</feature>
<feature type="region of interest" description="Disordered" evidence="1">
    <location>
        <begin position="1"/>
        <end position="500"/>
    </location>
</feature>
<organism evidence="2">
    <name type="scientific">uncultured Thermoleophilia bacterium</name>
    <dbReference type="NCBI Taxonomy" id="1497501"/>
    <lineage>
        <taxon>Bacteria</taxon>
        <taxon>Bacillati</taxon>
        <taxon>Actinomycetota</taxon>
        <taxon>Thermoleophilia</taxon>
        <taxon>environmental samples</taxon>
    </lineage>
</organism>
<feature type="compositionally biased region" description="Basic residues" evidence="1">
    <location>
        <begin position="465"/>
        <end position="489"/>
    </location>
</feature>
<feature type="compositionally biased region" description="Basic residues" evidence="1">
    <location>
        <begin position="311"/>
        <end position="322"/>
    </location>
</feature>
<evidence type="ECO:0000313" key="2">
    <source>
        <dbReference type="EMBL" id="CAA9540455.1"/>
    </source>
</evidence>
<evidence type="ECO:0000256" key="1">
    <source>
        <dbReference type="SAM" id="MobiDB-lite"/>
    </source>
</evidence>